<feature type="compositionally biased region" description="Basic and acidic residues" evidence="1">
    <location>
        <begin position="96"/>
        <end position="108"/>
    </location>
</feature>
<sequence length="120" mass="13455">MWSLRIRPAAGGGPGGRAHFLPIRGAYPNHQEALMGGKRPDQYAIDPGEANATDYKDRRREEFTDDNKEKVQNSMKDDRQEESHIPKSGMNPALAELREAKARMKAESADQQSTDSDRTE</sequence>
<feature type="region of interest" description="Disordered" evidence="1">
    <location>
        <begin position="37"/>
        <end position="120"/>
    </location>
</feature>
<accession>A0AA37V4L4</accession>
<feature type="compositionally biased region" description="Basic and acidic residues" evidence="1">
    <location>
        <begin position="54"/>
        <end position="85"/>
    </location>
</feature>
<evidence type="ECO:0000313" key="2">
    <source>
        <dbReference type="EMBL" id="GLC28092.1"/>
    </source>
</evidence>
<evidence type="ECO:0000313" key="3">
    <source>
        <dbReference type="Proteomes" id="UP001161325"/>
    </source>
</evidence>
<gene>
    <name evidence="2" type="ORF">rosag_46050</name>
</gene>
<dbReference type="AlphaFoldDB" id="A0AA37V4L4"/>
<protein>
    <submittedName>
        <fullName evidence="2">Uncharacterized protein</fullName>
    </submittedName>
</protein>
<dbReference type="Proteomes" id="UP001161325">
    <property type="component" value="Unassembled WGS sequence"/>
</dbReference>
<name>A0AA37V4L4_9BACT</name>
<dbReference type="EMBL" id="BRXS01000007">
    <property type="protein sequence ID" value="GLC28092.1"/>
    <property type="molecule type" value="Genomic_DNA"/>
</dbReference>
<evidence type="ECO:0000256" key="1">
    <source>
        <dbReference type="SAM" id="MobiDB-lite"/>
    </source>
</evidence>
<feature type="region of interest" description="Disordered" evidence="1">
    <location>
        <begin position="1"/>
        <end position="22"/>
    </location>
</feature>
<reference evidence="2" key="1">
    <citation type="submission" date="2022-08" db="EMBL/GenBank/DDBJ databases">
        <title>Draft genome sequencing of Roseisolibacter agri AW1220.</title>
        <authorList>
            <person name="Tobiishi Y."/>
            <person name="Tonouchi A."/>
        </authorList>
    </citation>
    <scope>NUCLEOTIDE SEQUENCE</scope>
    <source>
        <strain evidence="2">AW1220</strain>
    </source>
</reference>
<proteinExistence type="predicted"/>
<keyword evidence="3" id="KW-1185">Reference proteome</keyword>
<organism evidence="2 3">
    <name type="scientific">Roseisolibacter agri</name>
    <dbReference type="NCBI Taxonomy" id="2014610"/>
    <lineage>
        <taxon>Bacteria</taxon>
        <taxon>Pseudomonadati</taxon>
        <taxon>Gemmatimonadota</taxon>
        <taxon>Gemmatimonadia</taxon>
        <taxon>Gemmatimonadales</taxon>
        <taxon>Gemmatimonadaceae</taxon>
        <taxon>Roseisolibacter</taxon>
    </lineage>
</organism>
<comment type="caution">
    <text evidence="2">The sequence shown here is derived from an EMBL/GenBank/DDBJ whole genome shotgun (WGS) entry which is preliminary data.</text>
</comment>